<organism evidence="1 2">
    <name type="scientific">Dreissena polymorpha</name>
    <name type="common">Zebra mussel</name>
    <name type="synonym">Mytilus polymorpha</name>
    <dbReference type="NCBI Taxonomy" id="45954"/>
    <lineage>
        <taxon>Eukaryota</taxon>
        <taxon>Metazoa</taxon>
        <taxon>Spiralia</taxon>
        <taxon>Lophotrochozoa</taxon>
        <taxon>Mollusca</taxon>
        <taxon>Bivalvia</taxon>
        <taxon>Autobranchia</taxon>
        <taxon>Heteroconchia</taxon>
        <taxon>Euheterodonta</taxon>
        <taxon>Imparidentia</taxon>
        <taxon>Neoheterodontei</taxon>
        <taxon>Myida</taxon>
        <taxon>Dreissenoidea</taxon>
        <taxon>Dreissenidae</taxon>
        <taxon>Dreissena</taxon>
    </lineage>
</organism>
<comment type="caution">
    <text evidence="1">The sequence shown here is derived from an EMBL/GenBank/DDBJ whole genome shotgun (WGS) entry which is preliminary data.</text>
</comment>
<reference evidence="1" key="1">
    <citation type="journal article" date="2019" name="bioRxiv">
        <title>The Genome of the Zebra Mussel, Dreissena polymorpha: A Resource for Invasive Species Research.</title>
        <authorList>
            <person name="McCartney M.A."/>
            <person name="Auch B."/>
            <person name="Kono T."/>
            <person name="Mallez S."/>
            <person name="Zhang Y."/>
            <person name="Obille A."/>
            <person name="Becker A."/>
            <person name="Abrahante J.E."/>
            <person name="Garbe J."/>
            <person name="Badalamenti J.P."/>
            <person name="Herman A."/>
            <person name="Mangelson H."/>
            <person name="Liachko I."/>
            <person name="Sullivan S."/>
            <person name="Sone E.D."/>
            <person name="Koren S."/>
            <person name="Silverstein K.A.T."/>
            <person name="Beckman K.B."/>
            <person name="Gohl D.M."/>
        </authorList>
    </citation>
    <scope>NUCLEOTIDE SEQUENCE</scope>
    <source>
        <strain evidence="1">Duluth1</strain>
        <tissue evidence="1">Whole animal</tissue>
    </source>
</reference>
<name>A0A9D4CXG9_DREPO</name>
<dbReference type="Proteomes" id="UP000828390">
    <property type="component" value="Unassembled WGS sequence"/>
</dbReference>
<proteinExistence type="predicted"/>
<evidence type="ECO:0000313" key="2">
    <source>
        <dbReference type="Proteomes" id="UP000828390"/>
    </source>
</evidence>
<accession>A0A9D4CXG9</accession>
<sequence length="90" mass="10268">MFGFVFEKNNIRHASWKIKSQTGPMCRRCQVILDLLGKKFQNLLYTNPTGKTLSLSAQCLCYKRKNKNAVQKELFLSIPLADVAMPTICD</sequence>
<reference evidence="1" key="2">
    <citation type="submission" date="2020-11" db="EMBL/GenBank/DDBJ databases">
        <authorList>
            <person name="McCartney M.A."/>
            <person name="Auch B."/>
            <person name="Kono T."/>
            <person name="Mallez S."/>
            <person name="Becker A."/>
            <person name="Gohl D.M."/>
            <person name="Silverstein K.A.T."/>
            <person name="Koren S."/>
            <person name="Bechman K.B."/>
            <person name="Herman A."/>
            <person name="Abrahante J.E."/>
            <person name="Garbe J."/>
        </authorList>
    </citation>
    <scope>NUCLEOTIDE SEQUENCE</scope>
    <source>
        <strain evidence="1">Duluth1</strain>
        <tissue evidence="1">Whole animal</tissue>
    </source>
</reference>
<gene>
    <name evidence="1" type="ORF">DPMN_040575</name>
</gene>
<dbReference type="EMBL" id="JAIWYP010000011">
    <property type="protein sequence ID" value="KAH3734135.1"/>
    <property type="molecule type" value="Genomic_DNA"/>
</dbReference>
<evidence type="ECO:0000313" key="1">
    <source>
        <dbReference type="EMBL" id="KAH3734135.1"/>
    </source>
</evidence>
<protein>
    <submittedName>
        <fullName evidence="1">Uncharacterized protein</fullName>
    </submittedName>
</protein>
<keyword evidence="2" id="KW-1185">Reference proteome</keyword>
<dbReference type="AlphaFoldDB" id="A0A9D4CXG9"/>